<gene>
    <name evidence="2" type="ORF">EHQ46_17330</name>
</gene>
<feature type="domain" description="Lcl C-terminal" evidence="1">
    <location>
        <begin position="197"/>
        <end position="321"/>
    </location>
</feature>
<dbReference type="RefSeq" id="WP_135637416.1">
    <property type="nucleotide sequence ID" value="NZ_RQFU01000026.1"/>
</dbReference>
<evidence type="ECO:0000313" key="2">
    <source>
        <dbReference type="EMBL" id="TGL16990.1"/>
    </source>
</evidence>
<evidence type="ECO:0000313" key="3">
    <source>
        <dbReference type="Proteomes" id="UP000298200"/>
    </source>
</evidence>
<dbReference type="Proteomes" id="UP000298200">
    <property type="component" value="Unassembled WGS sequence"/>
</dbReference>
<organism evidence="2 3">
    <name type="scientific">Leptospira yanagawae</name>
    <dbReference type="NCBI Taxonomy" id="293069"/>
    <lineage>
        <taxon>Bacteria</taxon>
        <taxon>Pseudomonadati</taxon>
        <taxon>Spirochaetota</taxon>
        <taxon>Spirochaetia</taxon>
        <taxon>Leptospirales</taxon>
        <taxon>Leptospiraceae</taxon>
        <taxon>Leptospira</taxon>
    </lineage>
</organism>
<dbReference type="PANTHER" id="PTHR35812">
    <property type="entry name" value="LIPOPROTEIN"/>
    <property type="match status" value="1"/>
</dbReference>
<proteinExistence type="predicted"/>
<feature type="domain" description="Lcl C-terminal" evidence="1">
    <location>
        <begin position="338"/>
        <end position="470"/>
    </location>
</feature>
<reference evidence="3" key="1">
    <citation type="journal article" date="2019" name="PLoS Negl. Trop. Dis.">
        <title>Revisiting the worldwide diversity of Leptospira species in the environment.</title>
        <authorList>
            <person name="Vincent A.T."/>
            <person name="Schiettekatte O."/>
            <person name="Bourhy P."/>
            <person name="Veyrier F.J."/>
            <person name="Picardeau M."/>
        </authorList>
    </citation>
    <scope>NUCLEOTIDE SEQUENCE [LARGE SCALE GENOMIC DNA]</scope>
    <source>
        <strain evidence="3">201800272</strain>
    </source>
</reference>
<dbReference type="PANTHER" id="PTHR35812:SF1">
    <property type="entry name" value="LIPOPROTEIN"/>
    <property type="match status" value="1"/>
</dbReference>
<accession>A0ABY2LYE3</accession>
<dbReference type="InterPro" id="IPR011460">
    <property type="entry name" value="Lcl_C"/>
</dbReference>
<name>A0ABY2LYE3_9LEPT</name>
<evidence type="ECO:0000259" key="1">
    <source>
        <dbReference type="Pfam" id="PF07603"/>
    </source>
</evidence>
<dbReference type="Pfam" id="PF07603">
    <property type="entry name" value="Lcl_C"/>
    <property type="match status" value="2"/>
</dbReference>
<keyword evidence="3" id="KW-1185">Reference proteome</keyword>
<dbReference type="EMBL" id="RQFU01000026">
    <property type="protein sequence ID" value="TGL16990.1"/>
    <property type="molecule type" value="Genomic_DNA"/>
</dbReference>
<protein>
    <submittedName>
        <fullName evidence="2">DUF1566 domain-containing protein</fullName>
    </submittedName>
</protein>
<comment type="caution">
    <text evidence="2">The sequence shown here is derived from an EMBL/GenBank/DDBJ whole genome shotgun (WGS) entry which is preliminary data.</text>
</comment>
<sequence>MTQMKFSSVLIFLCATQLMNCQRSNLDNLCDPKTKSYLESLLIRFINFDETPHCGLVLEVVPPSFLNCPAPIPKANSMFFVESFETDGNRLTFSSDPPLPEGISFSFFFASLQGSYSGWFANRVSYTITASNPKGSASCTYTPLWMGKLPFKTNQTTCYDGANNPAICSSVSGQDGNFQKGTTQSFIGPSLVAGVEITTEENSGLVWTSCQRGITGIGCTTSGTTSFTFTQAQTECASLNVGSGFANRTDWRVPEMYEYMSTFDYTTINPSINQTYFPATDSWNFKTNTDYDPGVGAYYPTFIESGIGGGGYGDLHRLRCVANGTPIKNKRLINNNDGTILDLDTSLVWQRCHAGQTNFATCTGGTDLISDWQTAINYCQNLNLAGKVWRLPNANELRSLIDFYITYGRPGYDPVFFPNTAEIASPDVVNYWTSTSGTQFGSNAFVVNFQYSGGGPDTKSNSSDNYTRCVSDF</sequence>